<dbReference type="EMBL" id="FZOF01000007">
    <property type="protein sequence ID" value="SNS59878.1"/>
    <property type="molecule type" value="Genomic_DNA"/>
</dbReference>
<evidence type="ECO:0000256" key="1">
    <source>
        <dbReference type="SAM" id="MobiDB-lite"/>
    </source>
</evidence>
<organism evidence="2 3">
    <name type="scientific">Actinacidiphila glaucinigra</name>
    <dbReference type="NCBI Taxonomy" id="235986"/>
    <lineage>
        <taxon>Bacteria</taxon>
        <taxon>Bacillati</taxon>
        <taxon>Actinomycetota</taxon>
        <taxon>Actinomycetes</taxon>
        <taxon>Kitasatosporales</taxon>
        <taxon>Streptomycetaceae</taxon>
        <taxon>Actinacidiphila</taxon>
    </lineage>
</organism>
<feature type="region of interest" description="Disordered" evidence="1">
    <location>
        <begin position="1"/>
        <end position="90"/>
    </location>
</feature>
<feature type="compositionally biased region" description="Low complexity" evidence="1">
    <location>
        <begin position="22"/>
        <end position="57"/>
    </location>
</feature>
<reference evidence="2 3" key="1">
    <citation type="submission" date="2017-06" db="EMBL/GenBank/DDBJ databases">
        <authorList>
            <person name="Kim H.J."/>
            <person name="Triplett B.A."/>
        </authorList>
    </citation>
    <scope>NUCLEOTIDE SEQUENCE [LARGE SCALE GENOMIC DNA]</scope>
    <source>
        <strain evidence="2 3">CGMCC 4.1858</strain>
    </source>
</reference>
<name>A0A239FTJ9_9ACTN</name>
<dbReference type="AlphaFoldDB" id="A0A239FTJ9"/>
<dbReference type="Proteomes" id="UP000198280">
    <property type="component" value="Unassembled WGS sequence"/>
</dbReference>
<protein>
    <submittedName>
        <fullName evidence="2">Uncharacterized protein</fullName>
    </submittedName>
</protein>
<evidence type="ECO:0000313" key="3">
    <source>
        <dbReference type="Proteomes" id="UP000198280"/>
    </source>
</evidence>
<accession>A0A239FTJ9</accession>
<proteinExistence type="predicted"/>
<evidence type="ECO:0000313" key="2">
    <source>
        <dbReference type="EMBL" id="SNS59878.1"/>
    </source>
</evidence>
<feature type="compositionally biased region" description="Acidic residues" evidence="1">
    <location>
        <begin position="58"/>
        <end position="75"/>
    </location>
</feature>
<sequence>MDPAYVPGILVPEPDGDDRTEAAASGTGGASDAPADAPTGTVPSPATAAEESATATDTDTDTDTDDDEVDDDEATEGSGEGRVFEAADRRGSIRADRHGLAFRLDDTEAEFRWKEIRAVEIDVPKWGRRFGVTVYLSERRWFETWADAPSRRQLRSWSDEFDAILDVYFEPGSEKHDSADD</sequence>
<keyword evidence="3" id="KW-1185">Reference proteome</keyword>
<gene>
    <name evidence="2" type="ORF">SAMN05216252_10761</name>
</gene>